<protein>
    <submittedName>
        <fullName evidence="2">Uncharacterized protein</fullName>
    </submittedName>
</protein>
<dbReference type="RefSeq" id="WP_044617239.1">
    <property type="nucleotide sequence ID" value="NZ_CP007142.1"/>
</dbReference>
<name>A0A0C5VJG9_9GAMM</name>
<dbReference type="HOGENOM" id="CLU_731075_0_0_6"/>
<evidence type="ECO:0000256" key="1">
    <source>
        <dbReference type="SAM" id="Phobius"/>
    </source>
</evidence>
<dbReference type="EMBL" id="CP007142">
    <property type="protein sequence ID" value="AJQ94772.1"/>
    <property type="molecule type" value="Genomic_DNA"/>
</dbReference>
<evidence type="ECO:0000313" key="2">
    <source>
        <dbReference type="EMBL" id="AJQ94772.1"/>
    </source>
</evidence>
<evidence type="ECO:0000313" key="3">
    <source>
        <dbReference type="Proteomes" id="UP000032266"/>
    </source>
</evidence>
<dbReference type="AlphaFoldDB" id="A0A0C5VJG9"/>
<keyword evidence="1" id="KW-1133">Transmembrane helix</keyword>
<keyword evidence="1" id="KW-0812">Transmembrane</keyword>
<keyword evidence="3" id="KW-1185">Reference proteome</keyword>
<sequence length="372" mass="42490">MNIVRKYIGFLKWFYKYLTSANGRYATGPRVSHGAVNMEYSVYNYWADKDSTRLYSVLLSLENYLESNDDSKDIEELIKPCLDFGPTLKLSSIPLYTPIAISIAISAPLFFITELFLPAPVATLLFVFPFMLPAMFSFLELRKIQGLISEVSHSLVEYDKAKDSNLNPLSSAQSAMLMQWLKYSFKFFSRHKHVQVSQLFSGKTTLNSKERKFYAFHIEILERYQDKDGKDCFKTIDSFFGIRLLGFNITEMRICTLKQNEDGLQPWTSLSPEFNERYCCEVADPVAAAKWLTPLTLEEILDADRKLGALQIMTSKDGYLLTLFKTNIFAQKQNISTTLKTPSAFLNDLLTSDQSPRNLPIALSLIDTMVSQ</sequence>
<accession>A0A0C5VJG9</accession>
<dbReference type="Proteomes" id="UP000032266">
    <property type="component" value="Chromosome"/>
</dbReference>
<dbReference type="KEGG" id="gsn:YC6258_02734"/>
<feature type="transmembrane region" description="Helical" evidence="1">
    <location>
        <begin position="119"/>
        <end position="139"/>
    </location>
</feature>
<proteinExistence type="predicted"/>
<organism evidence="2 3">
    <name type="scientific">Gynuella sunshinyii YC6258</name>
    <dbReference type="NCBI Taxonomy" id="1445510"/>
    <lineage>
        <taxon>Bacteria</taxon>
        <taxon>Pseudomonadati</taxon>
        <taxon>Pseudomonadota</taxon>
        <taxon>Gammaproteobacteria</taxon>
        <taxon>Oceanospirillales</taxon>
        <taxon>Saccharospirillaceae</taxon>
        <taxon>Gynuella</taxon>
    </lineage>
</organism>
<feature type="transmembrane region" description="Helical" evidence="1">
    <location>
        <begin position="93"/>
        <end position="113"/>
    </location>
</feature>
<keyword evidence="1" id="KW-0472">Membrane</keyword>
<gene>
    <name evidence="2" type="ORF">YC6258_02734</name>
</gene>
<reference evidence="2 3" key="1">
    <citation type="submission" date="2014-01" db="EMBL/GenBank/DDBJ databases">
        <title>Full genme sequencing of cellulolytic bacterium Gynuella sunshinyii YC6258T gen. nov., sp. nov.</title>
        <authorList>
            <person name="Khan H."/>
            <person name="Chung E.J."/>
            <person name="Chung Y.R."/>
        </authorList>
    </citation>
    <scope>NUCLEOTIDE SEQUENCE [LARGE SCALE GENOMIC DNA]</scope>
    <source>
        <strain evidence="2 3">YC6258</strain>
    </source>
</reference>